<dbReference type="PANTHER" id="PTHR30411:SF9">
    <property type="entry name" value="MULTIFUNCTIONAL SER_THR-TRNA DEACYLASE PROXP-Y"/>
    <property type="match status" value="1"/>
</dbReference>
<dbReference type="InterPro" id="IPR036754">
    <property type="entry name" value="YbaK/aa-tRNA-synt-asso_dom_sf"/>
</dbReference>
<feature type="domain" description="YbaK/aminoacyl-tRNA synthetase-associated" evidence="1">
    <location>
        <begin position="23"/>
        <end position="142"/>
    </location>
</feature>
<proteinExistence type="predicted"/>
<dbReference type="AlphaFoldDB" id="A0A9X9WTX6"/>
<evidence type="ECO:0000259" key="1">
    <source>
        <dbReference type="Pfam" id="PF04073"/>
    </source>
</evidence>
<dbReference type="InterPro" id="IPR007214">
    <property type="entry name" value="YbaK/aa-tRNA-synth-assoc-dom"/>
</dbReference>
<dbReference type="Pfam" id="PF04073">
    <property type="entry name" value="tRNA_edit"/>
    <property type="match status" value="1"/>
</dbReference>
<dbReference type="SUPFAM" id="SSF55826">
    <property type="entry name" value="YbaK/ProRS associated domain"/>
    <property type="match status" value="1"/>
</dbReference>
<reference evidence="2" key="2">
    <citation type="journal article" date="2021" name="Syst. Appl. Microbiol.">
        <title>Roseomonas hellenica sp. nov., isolated from roots of wild-growing Alkanna tinctoria.</title>
        <authorList>
            <person name="Rat A."/>
            <person name="Naranjo H.D."/>
            <person name="Lebbe L."/>
            <person name="Cnockaert M."/>
            <person name="Krigas N."/>
            <person name="Grigoriadou K."/>
            <person name="Maloupa E."/>
            <person name="Willems A."/>
        </authorList>
    </citation>
    <scope>NUCLEOTIDE SEQUENCE</scope>
    <source>
        <strain evidence="2">LMG 31231</strain>
    </source>
</reference>
<evidence type="ECO:0000313" key="2">
    <source>
        <dbReference type="EMBL" id="MBR0670605.1"/>
    </source>
</evidence>
<dbReference type="CDD" id="cd04332">
    <property type="entry name" value="YbaK_like"/>
    <property type="match status" value="1"/>
</dbReference>
<gene>
    <name evidence="2" type="ORF">GXW76_05440</name>
</gene>
<dbReference type="Proteomes" id="UP001138751">
    <property type="component" value="Unassembled WGS sequence"/>
</dbReference>
<reference evidence="2" key="1">
    <citation type="submission" date="2020-01" db="EMBL/GenBank/DDBJ databases">
        <authorList>
            <person name="Rat A."/>
        </authorList>
    </citation>
    <scope>NUCLEOTIDE SEQUENCE</scope>
    <source>
        <strain evidence="2">LMG 31231</strain>
    </source>
</reference>
<dbReference type="PANTHER" id="PTHR30411">
    <property type="entry name" value="CYTOPLASMIC PROTEIN"/>
    <property type="match status" value="1"/>
</dbReference>
<organism evidence="2 3">
    <name type="scientific">Neoroseomonas soli</name>
    <dbReference type="NCBI Taxonomy" id="1081025"/>
    <lineage>
        <taxon>Bacteria</taxon>
        <taxon>Pseudomonadati</taxon>
        <taxon>Pseudomonadota</taxon>
        <taxon>Alphaproteobacteria</taxon>
        <taxon>Acetobacterales</taxon>
        <taxon>Acetobacteraceae</taxon>
        <taxon>Neoroseomonas</taxon>
    </lineage>
</organism>
<dbReference type="Gene3D" id="3.90.960.10">
    <property type="entry name" value="YbaK/aminoacyl-tRNA synthetase-associated domain"/>
    <property type="match status" value="1"/>
</dbReference>
<name>A0A9X9WTX6_9PROT</name>
<sequence length="156" mass="16749">MTIANRLREFMDGTGVTYGEVAHGEAMTSAGAAHAAHVPGRQVAKPVVIHHEVGYALAVVPSTHRVELSTLQDVMQRRLGLATEQEISKLFDDCAVGAVPPIGAAYGVPVYLDESLDKATDLYFEAGDHRTLVHVSGDAFRALTRDAKRARFSHAA</sequence>
<accession>A0A9X9WTX6</accession>
<dbReference type="RefSeq" id="WP_211860979.1">
    <property type="nucleotide sequence ID" value="NZ_JAAEDM010000009.1"/>
</dbReference>
<keyword evidence="3" id="KW-1185">Reference proteome</keyword>
<dbReference type="EMBL" id="JAAEDM010000009">
    <property type="protein sequence ID" value="MBR0670605.1"/>
    <property type="molecule type" value="Genomic_DNA"/>
</dbReference>
<comment type="caution">
    <text evidence="2">The sequence shown here is derived from an EMBL/GenBank/DDBJ whole genome shotgun (WGS) entry which is preliminary data.</text>
</comment>
<protein>
    <submittedName>
        <fullName evidence="2">Aminoacyl-tRNA deacylase</fullName>
    </submittedName>
</protein>
<evidence type="ECO:0000313" key="3">
    <source>
        <dbReference type="Proteomes" id="UP001138751"/>
    </source>
</evidence>
<dbReference type="GO" id="GO:0002161">
    <property type="term" value="F:aminoacyl-tRNA deacylase activity"/>
    <property type="evidence" value="ECO:0007669"/>
    <property type="project" value="InterPro"/>
</dbReference>